<sequence length="249" mass="27288">MGAKVGKSWYTRSRLNKGAKMENLKKMAGIKAAEYVKDGMVVGLGTGSTAYYFVEEVGRRIKEEGLKITAVTTSSTTSEQARRLGIPLKSIDEVDEVDVTVDGADEVDTDFNGIKGGGGALLMEKVVATPTKTYIWVVDESKMVGKLGVFKLPVEVVQYGAGQLFRRFEHAGYKPSFREKNGQRYVTDMQNFIIDLDLGVIENPVEFGQKLDHVVGVVEHGLFNQMVDMVIVAGRNGVQILKSTKSKGE</sequence>
<dbReference type="Pfam" id="PF06026">
    <property type="entry name" value="Rib_5-P_isom_A"/>
    <property type="match status" value="1"/>
</dbReference>
<keyword evidence="2 3" id="KW-0413">Isomerase</keyword>
<keyword evidence="5" id="KW-1185">Reference proteome</keyword>
<dbReference type="InterPro" id="IPR020672">
    <property type="entry name" value="Ribose5P_isomerase_typA_subgr"/>
</dbReference>
<feature type="binding site" evidence="3">
    <location>
        <begin position="102"/>
        <end position="105"/>
    </location>
    <ligand>
        <name>substrate</name>
    </ligand>
</feature>
<dbReference type="HAMAP" id="MF_00170">
    <property type="entry name" value="Rib_5P_isom_A"/>
    <property type="match status" value="1"/>
</dbReference>
<dbReference type="InterPro" id="IPR050262">
    <property type="entry name" value="Ribose-5P_isomerase"/>
</dbReference>
<dbReference type="CDD" id="cd01398">
    <property type="entry name" value="RPI_A"/>
    <property type="match status" value="1"/>
</dbReference>
<evidence type="ECO:0000313" key="5">
    <source>
        <dbReference type="Proteomes" id="UP000003245"/>
    </source>
</evidence>
<feature type="active site" description="Proton acceptor" evidence="3">
    <location>
        <position position="124"/>
    </location>
</feature>
<dbReference type="AlphaFoldDB" id="I0SE27"/>
<evidence type="ECO:0000256" key="3">
    <source>
        <dbReference type="HAMAP-Rule" id="MF_00170"/>
    </source>
</evidence>
<feature type="binding site" evidence="3">
    <location>
        <begin position="46"/>
        <end position="49"/>
    </location>
    <ligand>
        <name>substrate</name>
    </ligand>
</feature>
<comment type="similarity">
    <text evidence="3">Belongs to the ribose 5-phosphate isomerase family.</text>
</comment>
<dbReference type="PATRIC" id="fig|1095729.3.peg.1189"/>
<dbReference type="FunFam" id="3.40.50.1360:FF:000001">
    <property type="entry name" value="Ribose-5-phosphate isomerase A"/>
    <property type="match status" value="1"/>
</dbReference>
<feature type="binding site" evidence="3">
    <location>
        <position position="142"/>
    </location>
    <ligand>
        <name>substrate</name>
    </ligand>
</feature>
<reference evidence="4 5" key="1">
    <citation type="submission" date="2012-01" db="EMBL/GenBank/DDBJ databases">
        <authorList>
            <person name="Harkins D.M."/>
            <person name="Madupu R."/>
            <person name="Durkin A.S."/>
            <person name="Torralba M."/>
            <person name="Methe B."/>
            <person name="Sutton G.G."/>
            <person name="Nelson K.E."/>
        </authorList>
    </citation>
    <scope>NUCLEOTIDE SEQUENCE [LARGE SCALE GENOMIC DNA]</scope>
    <source>
        <strain evidence="4 5">CCUG 39159</strain>
    </source>
</reference>
<dbReference type="InterPro" id="IPR004788">
    <property type="entry name" value="Ribose5P_isomerase_type_A"/>
</dbReference>
<evidence type="ECO:0000313" key="4">
    <source>
        <dbReference type="EMBL" id="EID21630.1"/>
    </source>
</evidence>
<comment type="subunit">
    <text evidence="3">Homodimer.</text>
</comment>
<dbReference type="PANTHER" id="PTHR43748">
    <property type="entry name" value="RIBOSE-5-PHOSPHATE ISOMERASE 3, CHLOROPLASTIC-RELATED"/>
    <property type="match status" value="1"/>
</dbReference>
<protein>
    <recommendedName>
        <fullName evidence="3">Ribose-5-phosphate isomerase A</fullName>
        <ecNumber evidence="3">5.3.1.6</ecNumber>
    </recommendedName>
    <alternativeName>
        <fullName evidence="3">Phosphoriboisomerase A</fullName>
        <shortName evidence="3">PRI</shortName>
    </alternativeName>
</protein>
<dbReference type="NCBIfam" id="TIGR00021">
    <property type="entry name" value="rpiA"/>
    <property type="match status" value="1"/>
</dbReference>
<comment type="function">
    <text evidence="3">Catalyzes the reversible conversion of ribose-5-phosphate to ribulose 5-phosphate.</text>
</comment>
<dbReference type="PANTHER" id="PTHR43748:SF3">
    <property type="entry name" value="RIBOSE-5-PHOSPHATE ISOMERASE 3, CHLOROPLASTIC-RELATED"/>
    <property type="match status" value="1"/>
</dbReference>
<dbReference type="Gene3D" id="3.40.50.1360">
    <property type="match status" value="1"/>
</dbReference>
<evidence type="ECO:0000256" key="2">
    <source>
        <dbReference type="ARBA" id="ARBA00023235"/>
    </source>
</evidence>
<organism evidence="4 5">
    <name type="scientific">Streptococcus anginosus subsp. whileyi CCUG 39159</name>
    <dbReference type="NCBI Taxonomy" id="1095729"/>
    <lineage>
        <taxon>Bacteria</taxon>
        <taxon>Bacillati</taxon>
        <taxon>Bacillota</taxon>
        <taxon>Bacilli</taxon>
        <taxon>Lactobacillales</taxon>
        <taxon>Streptococcaceae</taxon>
        <taxon>Streptococcus</taxon>
        <taxon>Streptococcus anginosus group</taxon>
    </lineage>
</organism>
<proteinExistence type="inferred from homology"/>
<dbReference type="EMBL" id="AICP01000040">
    <property type="protein sequence ID" value="EID21630.1"/>
    <property type="molecule type" value="Genomic_DNA"/>
</dbReference>
<dbReference type="EC" id="5.3.1.6" evidence="3"/>
<dbReference type="UniPathway" id="UPA00115">
    <property type="reaction ID" value="UER00412"/>
</dbReference>
<dbReference type="Gene3D" id="3.30.70.260">
    <property type="match status" value="1"/>
</dbReference>
<dbReference type="Proteomes" id="UP000003245">
    <property type="component" value="Unassembled WGS sequence"/>
</dbReference>
<dbReference type="InterPro" id="IPR037171">
    <property type="entry name" value="NagB/RpiA_transferase-like"/>
</dbReference>
<name>I0SE27_STRAP</name>
<accession>I0SE27</accession>
<feature type="binding site" evidence="3">
    <location>
        <begin position="115"/>
        <end position="118"/>
    </location>
    <ligand>
        <name>substrate</name>
    </ligand>
</feature>
<dbReference type="GO" id="GO:0009052">
    <property type="term" value="P:pentose-phosphate shunt, non-oxidative branch"/>
    <property type="evidence" value="ECO:0007669"/>
    <property type="project" value="UniProtKB-UniRule"/>
</dbReference>
<comment type="caution">
    <text evidence="4">The sequence shown here is derived from an EMBL/GenBank/DDBJ whole genome shotgun (WGS) entry which is preliminary data.</text>
</comment>
<dbReference type="NCBIfam" id="NF001924">
    <property type="entry name" value="PRK00702.1"/>
    <property type="match status" value="1"/>
</dbReference>
<comment type="catalytic activity">
    <reaction evidence="1 3">
        <text>aldehydo-D-ribose 5-phosphate = D-ribulose 5-phosphate</text>
        <dbReference type="Rhea" id="RHEA:14657"/>
        <dbReference type="ChEBI" id="CHEBI:58121"/>
        <dbReference type="ChEBI" id="CHEBI:58273"/>
        <dbReference type="EC" id="5.3.1.6"/>
    </reaction>
</comment>
<dbReference type="GO" id="GO:0004751">
    <property type="term" value="F:ribose-5-phosphate isomerase activity"/>
    <property type="evidence" value="ECO:0007669"/>
    <property type="project" value="UniProtKB-UniRule"/>
</dbReference>
<evidence type="ECO:0000256" key="1">
    <source>
        <dbReference type="ARBA" id="ARBA00001713"/>
    </source>
</evidence>
<dbReference type="SUPFAM" id="SSF75445">
    <property type="entry name" value="D-ribose-5-phosphate isomerase (RpiA), lid domain"/>
    <property type="match status" value="1"/>
</dbReference>
<comment type="pathway">
    <text evidence="3">Carbohydrate degradation; pentose phosphate pathway; D-ribose 5-phosphate from D-ribulose 5-phosphate (non-oxidative stage): step 1/1.</text>
</comment>
<gene>
    <name evidence="3 4" type="primary">rpiA</name>
    <name evidence="4" type="ORF">HMPREF1043_1411</name>
</gene>
<dbReference type="SUPFAM" id="SSF100950">
    <property type="entry name" value="NagB/RpiA/CoA transferase-like"/>
    <property type="match status" value="1"/>
</dbReference>